<feature type="region of interest" description="Disordered" evidence="1">
    <location>
        <begin position="1001"/>
        <end position="1027"/>
    </location>
</feature>
<keyword evidence="2" id="KW-1185">Reference proteome</keyword>
<dbReference type="WBParaSite" id="sdigi.contig535.g8873.t1">
    <property type="protein sequence ID" value="sdigi.contig535.g8873.t1"/>
    <property type="gene ID" value="sdigi.contig535.g8873"/>
</dbReference>
<feature type="region of interest" description="Disordered" evidence="1">
    <location>
        <begin position="818"/>
        <end position="852"/>
    </location>
</feature>
<name>A0A915PXB5_9BILA</name>
<reference evidence="3" key="1">
    <citation type="submission" date="2022-11" db="UniProtKB">
        <authorList>
            <consortium name="WormBaseParasite"/>
        </authorList>
    </citation>
    <scope>IDENTIFICATION</scope>
</reference>
<feature type="region of interest" description="Disordered" evidence="1">
    <location>
        <begin position="518"/>
        <end position="579"/>
    </location>
</feature>
<feature type="compositionally biased region" description="Basic and acidic residues" evidence="1">
    <location>
        <begin position="519"/>
        <end position="531"/>
    </location>
</feature>
<dbReference type="Proteomes" id="UP000887581">
    <property type="component" value="Unplaced"/>
</dbReference>
<evidence type="ECO:0000256" key="1">
    <source>
        <dbReference type="SAM" id="MobiDB-lite"/>
    </source>
</evidence>
<sequence>MKSNGSSTLNRGSNTSCCCHSLKQPCSGCPPFHEPVLKASAWKPEKIYVFHCNDCGGTTLREIRSLYIDGGFKRSDSLSSEQNDWQCRHCGFLNPSSDTAPNILPDYKNTSSFNAENPKNLTGCFQLNCKHKRSKQCDKNVGEYLKSCECDYSTVSKSQIKSPLVESKVGKETGKCMRQRESEEKWKSGVVAEITKHLVEIRSSLFADYAICSRAGSEGSLDSSILMTPVAVHLLIEGSPDHRAAECNAKTDNAFRLDPLETAREQSSDMEESRIILRTAQETSGRNGESTASLTNNNISLKPSSLAVMINKNDAPIAKSTTATDGSSHTGYTYGSNFLCGDLKVGRSEKEHPIDTVISSQGQYLMQSSTLEFGSTSGSSQYRTSGRSEKGRTIWKRCTHALPYMAPTVSSAMKMSTFPERSSLQHRLISEGVRSTLPSKQARKTLWQQVTPGPLPKACCKERLTSTTETEPFSLESVRANKSNQQHTSQGAAHSDAFNYDYLKQLFRNRMTLRYPRSSRKDRFMKQERSADSAMNLGDQQSRTPTHLDQSGSQKSLGSDISTIHSDQQESPQSRSGRHHLWHQYEGQDEAPTSDLHTAQVKTSLGWQRTFSGAPCKISRLDRFASQLPEILSSQLLKTKLLQQNTELGELSVHKPTKITKSVIWQQISSGTPQKVGRSRRFSRPGIRDTGKVLQPFKCSSRFEKFANLFLQTESGGLFWIRSYSKQLPKISRFDRFPAPDFLEDTHHTLSLESVRKNFRGSSCSERAKPKVLSHLPVIQSPLWNASESCTKVTTTLGETSSWEQAKAASLPKVSSKSSRSISLQDTLDLHTAQKRPSKTSSTETSSEDLVEKRLTLKSSPEFSIHRFSQKNASNPTTNESQKLEAVELSDIAFYGGSLWRRSKLSFWKTSRSERFQKRSLSHSPTVKAEPSIAFDTFSAEGSERRRTKTITKPMRRTRFDRFHNSGLLSSCLLRPKRLFALNPSDTSGRLLRKQLKSTPTWNISSSGEPLRKRSKASSAPKISLKENNQSRFQSAKYFTHIWNTLTAEPVQNCSRTKRFQNSIVQHMAQIRSPSSPLLRREKLWMRTEAARSEKISRFRRHCSNFQEITRNISNSSQEKDMETLDRSCRFERLQESSSPNAHMPQFVLRKLSVEESFKKRNHRRPLRKTSHTSFSSTVPRKPEGAIKFDTEGVQAAIVEGAGSHTASIQLHGTYMERITPGNIVSVRMSWDRYFIETEISTDETLPKGNYDIQKSLRSTNLGKWQRNIPSRDLTSVIATASFGKSVLKVIPLIIKACLCFISR</sequence>
<protein>
    <submittedName>
        <fullName evidence="3">Uncharacterized protein</fullName>
    </submittedName>
</protein>
<proteinExistence type="predicted"/>
<accession>A0A915PXB5</accession>
<organism evidence="2 3">
    <name type="scientific">Setaria digitata</name>
    <dbReference type="NCBI Taxonomy" id="48799"/>
    <lineage>
        <taxon>Eukaryota</taxon>
        <taxon>Metazoa</taxon>
        <taxon>Ecdysozoa</taxon>
        <taxon>Nematoda</taxon>
        <taxon>Chromadorea</taxon>
        <taxon>Rhabditida</taxon>
        <taxon>Spirurina</taxon>
        <taxon>Spiruromorpha</taxon>
        <taxon>Filarioidea</taxon>
        <taxon>Setariidae</taxon>
        <taxon>Setaria</taxon>
    </lineage>
</organism>
<feature type="compositionally biased region" description="Polar residues" evidence="1">
    <location>
        <begin position="538"/>
        <end position="575"/>
    </location>
</feature>
<feature type="compositionally biased region" description="Basic residues" evidence="1">
    <location>
        <begin position="1160"/>
        <end position="1171"/>
    </location>
</feature>
<evidence type="ECO:0000313" key="3">
    <source>
        <dbReference type="WBParaSite" id="sdigi.contig535.g8873.t1"/>
    </source>
</evidence>
<feature type="region of interest" description="Disordered" evidence="1">
    <location>
        <begin position="1159"/>
        <end position="1183"/>
    </location>
</feature>
<evidence type="ECO:0000313" key="2">
    <source>
        <dbReference type="Proteomes" id="UP000887581"/>
    </source>
</evidence>